<protein>
    <submittedName>
        <fullName evidence="1">Uncharacterized protein</fullName>
    </submittedName>
</protein>
<keyword evidence="2" id="KW-1185">Reference proteome</keyword>
<organism evidence="1 2">
    <name type="scientific">Pochonia chlamydosporia 170</name>
    <dbReference type="NCBI Taxonomy" id="1380566"/>
    <lineage>
        <taxon>Eukaryota</taxon>
        <taxon>Fungi</taxon>
        <taxon>Dikarya</taxon>
        <taxon>Ascomycota</taxon>
        <taxon>Pezizomycotina</taxon>
        <taxon>Sordariomycetes</taxon>
        <taxon>Hypocreomycetidae</taxon>
        <taxon>Hypocreales</taxon>
        <taxon>Clavicipitaceae</taxon>
        <taxon>Pochonia</taxon>
    </lineage>
</organism>
<accession>A0A219ASI8</accession>
<dbReference type="GeneID" id="33937412"/>
<dbReference type="AlphaFoldDB" id="A0A219ASI8"/>
<evidence type="ECO:0000313" key="2">
    <source>
        <dbReference type="Proteomes" id="UP000078397"/>
    </source>
</evidence>
<proteinExistence type="predicted"/>
<comment type="caution">
    <text evidence="1">The sequence shown here is derived from an EMBL/GenBank/DDBJ whole genome shotgun (WGS) entry which is preliminary data.</text>
</comment>
<dbReference type="Proteomes" id="UP000078397">
    <property type="component" value="Unassembled WGS sequence"/>
</dbReference>
<gene>
    <name evidence="1" type="ORF">VFPPC_18724</name>
</gene>
<name>A0A219ASI8_METCM</name>
<dbReference type="KEGG" id="pchm:VFPPC_18724"/>
<reference evidence="1 2" key="1">
    <citation type="journal article" date="2016" name="PLoS Pathog.">
        <title>Biosynthesis of antibiotic leucinostatins in bio-control fungus Purpureocillium lilacinum and their inhibition on phytophthora revealed by genome mining.</title>
        <authorList>
            <person name="Wang G."/>
            <person name="Liu Z."/>
            <person name="Lin R."/>
            <person name="Li E."/>
            <person name="Mao Z."/>
            <person name="Ling J."/>
            <person name="Yang Y."/>
            <person name="Yin W.B."/>
            <person name="Xie B."/>
        </authorList>
    </citation>
    <scope>NUCLEOTIDE SEQUENCE [LARGE SCALE GENOMIC DNA]</scope>
    <source>
        <strain evidence="1">170</strain>
    </source>
</reference>
<sequence length="116" mass="12625">MLGRGLHQVKVEKWKASASVKVTSRHASMSMSMSMSTGPLCFYIRRIFSAPVSNLSASMSLSITSATRPKHLSPARAASLCSIFPCRASMLNFELQLPPLLTKPHVLLSLTLPSHT</sequence>
<evidence type="ECO:0000313" key="1">
    <source>
        <dbReference type="EMBL" id="OWT43549.1"/>
    </source>
</evidence>
<dbReference type="RefSeq" id="XP_022285963.1">
    <property type="nucleotide sequence ID" value="XM_022430293.1"/>
</dbReference>
<dbReference type="EMBL" id="LSBJ02000001">
    <property type="protein sequence ID" value="OWT43549.1"/>
    <property type="molecule type" value="Genomic_DNA"/>
</dbReference>